<keyword evidence="4" id="KW-1185">Reference proteome</keyword>
<dbReference type="STRING" id="39029.BSR42_01565"/>
<dbReference type="InterPro" id="IPR014710">
    <property type="entry name" value="RmlC-like_jellyroll"/>
</dbReference>
<organism evidence="3 4">
    <name type="scientific">Megasphaera cerevisiae DSM 20462</name>
    <dbReference type="NCBI Taxonomy" id="1122219"/>
    <lineage>
        <taxon>Bacteria</taxon>
        <taxon>Bacillati</taxon>
        <taxon>Bacillota</taxon>
        <taxon>Negativicutes</taxon>
        <taxon>Veillonellales</taxon>
        <taxon>Veillonellaceae</taxon>
        <taxon>Megasphaera</taxon>
    </lineage>
</organism>
<reference evidence="3 4" key="1">
    <citation type="submission" date="2015-06" db="EMBL/GenBank/DDBJ databases">
        <title>Draft genome sequence of beer spoilage bacterium Megasphaera cerevisiae type strain 20462.</title>
        <authorList>
            <person name="Kutumbaka K."/>
            <person name="Pasmowitz J."/>
            <person name="Mategko J."/>
            <person name="Reyes D."/>
            <person name="Friedrich A."/>
            <person name="Han S."/>
            <person name="Martens-Habbena W."/>
            <person name="Neal-McKinney J."/>
            <person name="Janagama H.K."/>
            <person name="Nadala C."/>
            <person name="Samadpour M."/>
        </authorList>
    </citation>
    <scope>NUCLEOTIDE SEQUENCE [LARGE SCALE GENOMIC DNA]</scope>
    <source>
        <strain evidence="3 4">DSM 20462</strain>
    </source>
</reference>
<proteinExistence type="predicted"/>
<dbReference type="PANTHER" id="PTHR35848:SF6">
    <property type="entry name" value="CUPIN TYPE-2 DOMAIN-CONTAINING PROTEIN"/>
    <property type="match status" value="1"/>
</dbReference>
<sequence>MKVTRMDNAWGGKGYALIKECLNEKQMNGKIALFAEVTLPPGCSLGYHEHYGESETYYVLAGTGAYNDSGVMRMLMKGDTIYIHNNGHSIDNVGNDNLIFMALIIFD</sequence>
<accession>A0A0J6ZQP0</accession>
<dbReference type="GO" id="GO:0046872">
    <property type="term" value="F:metal ion binding"/>
    <property type="evidence" value="ECO:0007669"/>
    <property type="project" value="UniProtKB-KW"/>
</dbReference>
<dbReference type="Pfam" id="PF07883">
    <property type="entry name" value="Cupin_2"/>
    <property type="match status" value="1"/>
</dbReference>
<dbReference type="OrthoDB" id="9797047at2"/>
<dbReference type="InterPro" id="IPR051610">
    <property type="entry name" value="GPI/OXD"/>
</dbReference>
<name>A0A0J6ZQP0_9FIRM</name>
<dbReference type="PANTHER" id="PTHR35848">
    <property type="entry name" value="OXALATE-BINDING PROTEIN"/>
    <property type="match status" value="1"/>
</dbReference>
<gene>
    <name evidence="3" type="ORF">AB840_03475</name>
</gene>
<evidence type="ECO:0000259" key="2">
    <source>
        <dbReference type="Pfam" id="PF07883"/>
    </source>
</evidence>
<dbReference type="Proteomes" id="UP000036503">
    <property type="component" value="Unassembled WGS sequence"/>
</dbReference>
<dbReference type="PATRIC" id="fig|1122219.3.peg.2789"/>
<feature type="domain" description="Cupin type-2" evidence="2">
    <location>
        <begin position="36"/>
        <end position="102"/>
    </location>
</feature>
<keyword evidence="1" id="KW-0479">Metal-binding</keyword>
<comment type="caution">
    <text evidence="3">The sequence shown here is derived from an EMBL/GenBank/DDBJ whole genome shotgun (WGS) entry which is preliminary data.</text>
</comment>
<protein>
    <submittedName>
        <fullName evidence="3">Cupin</fullName>
    </submittedName>
</protein>
<dbReference type="SUPFAM" id="SSF51182">
    <property type="entry name" value="RmlC-like cupins"/>
    <property type="match status" value="1"/>
</dbReference>
<dbReference type="Gene3D" id="2.60.120.10">
    <property type="entry name" value="Jelly Rolls"/>
    <property type="match status" value="1"/>
</dbReference>
<dbReference type="InterPro" id="IPR013096">
    <property type="entry name" value="Cupin_2"/>
</dbReference>
<dbReference type="InterPro" id="IPR011051">
    <property type="entry name" value="RmlC_Cupin_sf"/>
</dbReference>
<dbReference type="RefSeq" id="WP_048513438.1">
    <property type="nucleotide sequence ID" value="NZ_FUXD01000005.1"/>
</dbReference>
<evidence type="ECO:0000313" key="3">
    <source>
        <dbReference type="EMBL" id="KMO87281.1"/>
    </source>
</evidence>
<dbReference type="AlphaFoldDB" id="A0A0J6ZQP0"/>
<dbReference type="InParanoid" id="A0A0J6ZQP0"/>
<evidence type="ECO:0000313" key="4">
    <source>
        <dbReference type="Proteomes" id="UP000036503"/>
    </source>
</evidence>
<evidence type="ECO:0000256" key="1">
    <source>
        <dbReference type="ARBA" id="ARBA00022723"/>
    </source>
</evidence>
<dbReference type="EMBL" id="LEKT01000007">
    <property type="protein sequence ID" value="KMO87281.1"/>
    <property type="molecule type" value="Genomic_DNA"/>
</dbReference>